<dbReference type="InterPro" id="IPR002104">
    <property type="entry name" value="Integrase_catalytic"/>
</dbReference>
<accession>D6PI08</accession>
<dbReference type="InterPro" id="IPR011010">
    <property type="entry name" value="DNA_brk_join_enz"/>
</dbReference>
<dbReference type="Gene3D" id="1.10.443.10">
    <property type="entry name" value="Intergrase catalytic core"/>
    <property type="match status" value="1"/>
</dbReference>
<dbReference type="GO" id="GO:0044826">
    <property type="term" value="P:viral genome integration into host DNA"/>
    <property type="evidence" value="ECO:0007669"/>
    <property type="project" value="UniProtKB-KW"/>
</dbReference>
<organism evidence="9 10">
    <name type="scientific">uncultured phage MedDCM-OCT-S05-C243</name>
    <dbReference type="NCBI Taxonomy" id="743558"/>
    <lineage>
        <taxon>Viruses</taxon>
        <taxon>Duplodnaviria</taxon>
        <taxon>Heunggongvirae</taxon>
        <taxon>Uroviricota</taxon>
        <taxon>Caudoviricetes</taxon>
        <taxon>Autographivirales</taxon>
        <taxon>Podivirus</taxon>
        <taxon>Podivirus S05C243</taxon>
    </lineage>
</organism>
<dbReference type="GeneID" id="54998844"/>
<proteinExistence type="inferred from homology"/>
<keyword evidence="4" id="KW-0378">Hydrolase</keyword>
<evidence type="ECO:0000256" key="1">
    <source>
        <dbReference type="ARBA" id="ARBA00008857"/>
    </source>
</evidence>
<evidence type="ECO:0000256" key="2">
    <source>
        <dbReference type="ARBA" id="ARBA00016082"/>
    </source>
</evidence>
<evidence type="ECO:0000256" key="4">
    <source>
        <dbReference type="ARBA" id="ARBA00022801"/>
    </source>
</evidence>
<dbReference type="GO" id="GO:0016740">
    <property type="term" value="F:transferase activity"/>
    <property type="evidence" value="ECO:0007669"/>
    <property type="project" value="UniProtKB-KW"/>
</dbReference>
<evidence type="ECO:0000313" key="10">
    <source>
        <dbReference type="Proteomes" id="UP000517764"/>
    </source>
</evidence>
<dbReference type="SUPFAM" id="SSF56349">
    <property type="entry name" value="DNA breaking-rejoining enzymes"/>
    <property type="match status" value="1"/>
</dbReference>
<reference evidence="9 10" key="1">
    <citation type="journal article" date="2010" name="ISME J.">
        <title>Metagenome of the Mediterranean deep chlorophyll maximum studied by direct and fosmid library 454 pyrosequencing.</title>
        <authorList>
            <person name="Ghai R."/>
            <person name="Martin-Cuadrado A.B."/>
            <person name="Molto A.G."/>
            <person name="Heredia I.G."/>
            <person name="Cabrera R."/>
            <person name="Martin J."/>
            <person name="Verdu M."/>
            <person name="Deschamps P."/>
            <person name="Moreira D."/>
            <person name="Lopez-Garcia P."/>
            <person name="Mira A."/>
            <person name="Rodriguez-Valera F."/>
        </authorList>
    </citation>
    <scope>NUCLEOTIDE SEQUENCE [LARGE SCALE GENOMIC DNA]</scope>
</reference>
<dbReference type="Proteomes" id="UP000517764">
    <property type="component" value="Segment"/>
</dbReference>
<dbReference type="PANTHER" id="PTHR30349">
    <property type="entry name" value="PHAGE INTEGRASE-RELATED"/>
    <property type="match status" value="1"/>
</dbReference>
<dbReference type="GO" id="GO:0006310">
    <property type="term" value="P:DNA recombination"/>
    <property type="evidence" value="ECO:0007669"/>
    <property type="project" value="UniProtKB-KW"/>
</dbReference>
<dbReference type="InterPro" id="IPR050090">
    <property type="entry name" value="Tyrosine_recombinase_XerCD"/>
</dbReference>
<dbReference type="GO" id="GO:0016787">
    <property type="term" value="F:hydrolase activity"/>
    <property type="evidence" value="ECO:0007669"/>
    <property type="project" value="UniProtKB-KW"/>
</dbReference>
<name>D6PI08_9CAUD</name>
<dbReference type="GO" id="GO:0003677">
    <property type="term" value="F:DNA binding"/>
    <property type="evidence" value="ECO:0007669"/>
    <property type="project" value="InterPro"/>
</dbReference>
<keyword evidence="5" id="KW-0229">DNA integration</keyword>
<dbReference type="PROSITE" id="PS51898">
    <property type="entry name" value="TYR_RECOMBINASE"/>
    <property type="match status" value="1"/>
</dbReference>
<feature type="domain" description="Tyr recombinase" evidence="8">
    <location>
        <begin position="123"/>
        <end position="310"/>
    </location>
</feature>
<keyword evidence="6" id="KW-0233">DNA recombination</keyword>
<protein>
    <recommendedName>
        <fullName evidence="2">Integrase</fullName>
    </recommendedName>
</protein>
<keyword evidence="3" id="KW-0808">Transferase</keyword>
<evidence type="ECO:0000256" key="3">
    <source>
        <dbReference type="ARBA" id="ARBA00022679"/>
    </source>
</evidence>
<keyword evidence="7" id="KW-1160">Virus entry into host cell</keyword>
<dbReference type="CDD" id="cd00796">
    <property type="entry name" value="INT_Rci_Hp1_C"/>
    <property type="match status" value="1"/>
</dbReference>
<dbReference type="EMBL" id="GU943065">
    <property type="protein sequence ID" value="ADD95359.1"/>
    <property type="molecule type" value="Genomic_DNA"/>
</dbReference>
<evidence type="ECO:0000256" key="5">
    <source>
        <dbReference type="ARBA" id="ARBA00022908"/>
    </source>
</evidence>
<dbReference type="KEGG" id="vg:54998844"/>
<dbReference type="RefSeq" id="YP_009807952.1">
    <property type="nucleotide sequence ID" value="NC_048032.1"/>
</dbReference>
<dbReference type="GO" id="GO:0075713">
    <property type="term" value="P:establishment of integrated proviral latency"/>
    <property type="evidence" value="ECO:0007669"/>
    <property type="project" value="UniProtKB-KW"/>
</dbReference>
<evidence type="ECO:0000313" key="9">
    <source>
        <dbReference type="EMBL" id="ADD95359.1"/>
    </source>
</evidence>
<evidence type="ECO:0000256" key="6">
    <source>
        <dbReference type="ARBA" id="ARBA00023172"/>
    </source>
</evidence>
<dbReference type="GO" id="GO:0015074">
    <property type="term" value="P:DNA integration"/>
    <property type="evidence" value="ECO:0007669"/>
    <property type="project" value="UniProtKB-KW"/>
</dbReference>
<evidence type="ECO:0000256" key="7">
    <source>
        <dbReference type="ARBA" id="ARBA00023195"/>
    </source>
</evidence>
<keyword evidence="10" id="KW-1185">Reference proteome</keyword>
<comment type="similarity">
    <text evidence="1">Belongs to the 'phage' integrase family.</text>
</comment>
<keyword evidence="7" id="KW-1179">Viral genome integration</keyword>
<dbReference type="PANTHER" id="PTHR30349:SF64">
    <property type="entry name" value="PROPHAGE INTEGRASE INTD-RELATED"/>
    <property type="match status" value="1"/>
</dbReference>
<dbReference type="InterPro" id="IPR013762">
    <property type="entry name" value="Integrase-like_cat_sf"/>
</dbReference>
<sequence>MPKKQRVTWKECRDYTIRNHPPWMDGKGRRSAIMYSGKFTKDLDHSESFDPHKISIRMMLEDCNDLKRDGMKCASINRYISSVSMILRFCQECDILSQDWAVPRFKRFSEDEDALVRNPFTAKDLGAMVVFARDRLMHEDLADIILFAALSGIRQNRIIALKPNDINFDANMIRVLNPKAHGVKERFCGLHPTLLPMLKRRVAEQGRNRIFGDDWIPSSYELKNNPNYEDDAYYKAAGDKVRRAFRKCLRFIGKTDGSYTFHGLRHTYGTLMVQSGQNIANVAHHMGHSSTQVTQRYVHANDEKLAEQVAAIKFDSTDLVRA</sequence>
<dbReference type="Pfam" id="PF00589">
    <property type="entry name" value="Phage_integrase"/>
    <property type="match status" value="1"/>
</dbReference>
<evidence type="ECO:0000259" key="8">
    <source>
        <dbReference type="PROSITE" id="PS51898"/>
    </source>
</evidence>